<feature type="non-terminal residue" evidence="1">
    <location>
        <position position="1"/>
    </location>
</feature>
<dbReference type="AlphaFoldDB" id="X1GDP8"/>
<dbReference type="EMBL" id="BARU01001466">
    <property type="protein sequence ID" value="GAH31158.1"/>
    <property type="molecule type" value="Genomic_DNA"/>
</dbReference>
<sequence length="99" mass="11598">LKKLELREIKKIWPHEEKDLSPWITENIVALNEVLNLQIEIESKEEYIHNFRLDLAGTDNFSQMPVIIENQFGRSNHDHLGKLITYSAAKEAGIMIWIE</sequence>
<comment type="caution">
    <text evidence="1">The sequence shown here is derived from an EMBL/GenBank/DDBJ whole genome shotgun (WGS) entry which is preliminary data.</text>
</comment>
<dbReference type="Gene3D" id="3.40.1350.10">
    <property type="match status" value="1"/>
</dbReference>
<evidence type="ECO:0000313" key="1">
    <source>
        <dbReference type="EMBL" id="GAH31158.1"/>
    </source>
</evidence>
<organism evidence="1">
    <name type="scientific">marine sediment metagenome</name>
    <dbReference type="NCBI Taxonomy" id="412755"/>
    <lineage>
        <taxon>unclassified sequences</taxon>
        <taxon>metagenomes</taxon>
        <taxon>ecological metagenomes</taxon>
    </lineage>
</organism>
<dbReference type="InterPro" id="IPR011856">
    <property type="entry name" value="tRNA_endonuc-like_dom_sf"/>
</dbReference>
<proteinExistence type="predicted"/>
<accession>X1GDP8</accession>
<name>X1GDP8_9ZZZZ</name>
<reference evidence="1" key="1">
    <citation type="journal article" date="2014" name="Front. Microbiol.">
        <title>High frequency of phylogenetically diverse reductive dehalogenase-homologous genes in deep subseafloor sedimentary metagenomes.</title>
        <authorList>
            <person name="Kawai M."/>
            <person name="Futagami T."/>
            <person name="Toyoda A."/>
            <person name="Takaki Y."/>
            <person name="Nishi S."/>
            <person name="Hori S."/>
            <person name="Arai W."/>
            <person name="Tsubouchi T."/>
            <person name="Morono Y."/>
            <person name="Uchiyama I."/>
            <person name="Ito T."/>
            <person name="Fujiyama A."/>
            <person name="Inagaki F."/>
            <person name="Takami H."/>
        </authorList>
    </citation>
    <scope>NUCLEOTIDE SEQUENCE</scope>
    <source>
        <strain evidence="1">Expedition CK06-06</strain>
    </source>
</reference>
<gene>
    <name evidence="1" type="ORF">S03H2_03846</name>
</gene>
<protein>
    <submittedName>
        <fullName evidence="1">Uncharacterized protein</fullName>
    </submittedName>
</protein>
<dbReference type="GO" id="GO:0003676">
    <property type="term" value="F:nucleic acid binding"/>
    <property type="evidence" value="ECO:0007669"/>
    <property type="project" value="InterPro"/>
</dbReference>